<dbReference type="OrthoDB" id="9787298at2"/>
<dbReference type="InterPro" id="IPR036291">
    <property type="entry name" value="NAD(P)-bd_dom_sf"/>
</dbReference>
<dbReference type="GO" id="GO:0047936">
    <property type="term" value="F:glucose 1-dehydrogenase [NAD(P)+] activity"/>
    <property type="evidence" value="ECO:0007669"/>
    <property type="project" value="UniProtKB-EC"/>
</dbReference>
<gene>
    <name evidence="3" type="primary">phaB_3</name>
    <name evidence="3" type="ORF">NCTC13316_01525</name>
</gene>
<dbReference type="FunFam" id="3.40.50.720:FF:000084">
    <property type="entry name" value="Short-chain dehydrogenase reductase"/>
    <property type="match status" value="1"/>
</dbReference>
<sequence length="254" mass="27678">MRLHNKVAVVTGGNKGIGRGIVEHFLAEGAIVVAFARDKQSLAELKQTHPQILAVNGDVTKEQDLKRLFQETEQNFGKIDILIANSGVGERVSVADMKEADFDYMVNINYKGTYFTVNHALSHLNDGAAIILIGSVAAYITLHSHSIYSSTKAAIIKLAENFARDLAVRRIRVNSISPGIIETPIFNKALKEDPDYLKKWQSLVPIGRIGTPLDIAYAACFLASDEATYITGSDLVIDGGLLANYQDPLANIIP</sequence>
<comment type="similarity">
    <text evidence="1">Belongs to the short-chain dehydrogenases/reductases (SDR) family.</text>
</comment>
<evidence type="ECO:0000313" key="3">
    <source>
        <dbReference type="EMBL" id="STX51430.1"/>
    </source>
</evidence>
<dbReference type="SUPFAM" id="SSF51735">
    <property type="entry name" value="NAD(P)-binding Rossmann-fold domains"/>
    <property type="match status" value="1"/>
</dbReference>
<evidence type="ECO:0000313" key="4">
    <source>
        <dbReference type="Proteomes" id="UP000254794"/>
    </source>
</evidence>
<dbReference type="NCBIfam" id="NF005559">
    <property type="entry name" value="PRK07231.1"/>
    <property type="match status" value="1"/>
</dbReference>
<dbReference type="RefSeq" id="WP_115331066.1">
    <property type="nucleotide sequence ID" value="NZ_CAAAHP010000001.1"/>
</dbReference>
<dbReference type="CDD" id="cd05233">
    <property type="entry name" value="SDR_c"/>
    <property type="match status" value="1"/>
</dbReference>
<reference evidence="3 4" key="1">
    <citation type="submission" date="2018-06" db="EMBL/GenBank/DDBJ databases">
        <authorList>
            <consortium name="Pathogen Informatics"/>
            <person name="Doyle S."/>
        </authorList>
    </citation>
    <scope>NUCLEOTIDE SEQUENCE [LARGE SCALE GENOMIC DNA]</scope>
    <source>
        <strain evidence="3 4">NCTC13316</strain>
    </source>
</reference>
<dbReference type="PRINTS" id="PR00081">
    <property type="entry name" value="GDHRDH"/>
</dbReference>
<proteinExistence type="inferred from homology"/>
<dbReference type="PANTHER" id="PTHR42760:SF133">
    <property type="entry name" value="3-OXOACYL-[ACYL-CARRIER-PROTEIN] REDUCTASE"/>
    <property type="match status" value="1"/>
</dbReference>
<dbReference type="PANTHER" id="PTHR42760">
    <property type="entry name" value="SHORT-CHAIN DEHYDROGENASES/REDUCTASES FAMILY MEMBER"/>
    <property type="match status" value="1"/>
</dbReference>
<dbReference type="Proteomes" id="UP000254794">
    <property type="component" value="Unassembled WGS sequence"/>
</dbReference>
<organism evidence="3 4">
    <name type="scientific">Legionella busanensis</name>
    <dbReference type="NCBI Taxonomy" id="190655"/>
    <lineage>
        <taxon>Bacteria</taxon>
        <taxon>Pseudomonadati</taxon>
        <taxon>Pseudomonadota</taxon>
        <taxon>Gammaproteobacteria</taxon>
        <taxon>Legionellales</taxon>
        <taxon>Legionellaceae</taxon>
        <taxon>Legionella</taxon>
    </lineage>
</organism>
<dbReference type="EC" id="1.1.1.47" evidence="3"/>
<dbReference type="Gene3D" id="3.40.50.720">
    <property type="entry name" value="NAD(P)-binding Rossmann-like Domain"/>
    <property type="match status" value="1"/>
</dbReference>
<keyword evidence="2 3" id="KW-0560">Oxidoreductase</keyword>
<keyword evidence="4" id="KW-1185">Reference proteome</keyword>
<dbReference type="EMBL" id="UGOD01000001">
    <property type="protein sequence ID" value="STX51430.1"/>
    <property type="molecule type" value="Genomic_DNA"/>
</dbReference>
<dbReference type="AlphaFoldDB" id="A0A378JN46"/>
<name>A0A378JN46_9GAMM</name>
<dbReference type="InterPro" id="IPR002347">
    <property type="entry name" value="SDR_fam"/>
</dbReference>
<dbReference type="GO" id="GO:0006633">
    <property type="term" value="P:fatty acid biosynthetic process"/>
    <property type="evidence" value="ECO:0007669"/>
    <property type="project" value="TreeGrafter"/>
</dbReference>
<protein>
    <submittedName>
        <fullName evidence="3">Acetyoacetyl CoA reductase</fullName>
        <ecNumber evidence="3">1.1.1.47</ecNumber>
    </submittedName>
</protein>
<dbReference type="Pfam" id="PF13561">
    <property type="entry name" value="adh_short_C2"/>
    <property type="match status" value="1"/>
</dbReference>
<dbReference type="PRINTS" id="PR00080">
    <property type="entry name" value="SDRFAMILY"/>
</dbReference>
<dbReference type="GO" id="GO:0048038">
    <property type="term" value="F:quinone binding"/>
    <property type="evidence" value="ECO:0007669"/>
    <property type="project" value="TreeGrafter"/>
</dbReference>
<evidence type="ECO:0000256" key="2">
    <source>
        <dbReference type="ARBA" id="ARBA00023002"/>
    </source>
</evidence>
<accession>A0A378JN46</accession>
<evidence type="ECO:0000256" key="1">
    <source>
        <dbReference type="ARBA" id="ARBA00006484"/>
    </source>
</evidence>